<sequence>NEHKYSALSYAWGAETPTYPIQIDGRTLRVRENLWDFLLYTPTGRLPHFSDSESACYLWIEQICIDQASNTEKNYQVSPMSEIYRGARKVILWLGKETKDSFACMNYWEDAGKLYDAQNEDPDCARIAPNMRFGMRFRKVIDQPYWSRLWIIRGFALAHQAI</sequence>
<dbReference type="OrthoDB" id="194358at2759"/>
<feature type="non-terminal residue" evidence="2">
    <location>
        <position position="162"/>
    </location>
</feature>
<dbReference type="Pfam" id="PF06985">
    <property type="entry name" value="HET"/>
    <property type="match status" value="1"/>
</dbReference>
<dbReference type="EMBL" id="ML978297">
    <property type="protein sequence ID" value="KAF2024379.1"/>
    <property type="molecule type" value="Genomic_DNA"/>
</dbReference>
<keyword evidence="3" id="KW-1185">Reference proteome</keyword>
<dbReference type="Proteomes" id="UP000799777">
    <property type="component" value="Unassembled WGS sequence"/>
</dbReference>
<dbReference type="InterPro" id="IPR052895">
    <property type="entry name" value="HetReg/Transcr_Mod"/>
</dbReference>
<evidence type="ECO:0000259" key="1">
    <source>
        <dbReference type="Pfam" id="PF06985"/>
    </source>
</evidence>
<comment type="caution">
    <text evidence="2">The sequence shown here is derived from an EMBL/GenBank/DDBJ whole genome shotgun (WGS) entry which is preliminary data.</text>
</comment>
<dbReference type="InterPro" id="IPR010730">
    <property type="entry name" value="HET"/>
</dbReference>
<protein>
    <recommendedName>
        <fullName evidence="1">Heterokaryon incompatibility domain-containing protein</fullName>
    </recommendedName>
</protein>
<feature type="non-terminal residue" evidence="2">
    <location>
        <position position="1"/>
    </location>
</feature>
<dbReference type="AlphaFoldDB" id="A0A9P4GZF9"/>
<name>A0A9P4GZF9_9PLEO</name>
<organism evidence="2 3">
    <name type="scientific">Setomelanomma holmii</name>
    <dbReference type="NCBI Taxonomy" id="210430"/>
    <lineage>
        <taxon>Eukaryota</taxon>
        <taxon>Fungi</taxon>
        <taxon>Dikarya</taxon>
        <taxon>Ascomycota</taxon>
        <taxon>Pezizomycotina</taxon>
        <taxon>Dothideomycetes</taxon>
        <taxon>Pleosporomycetidae</taxon>
        <taxon>Pleosporales</taxon>
        <taxon>Pleosporineae</taxon>
        <taxon>Phaeosphaeriaceae</taxon>
        <taxon>Setomelanomma</taxon>
    </lineage>
</organism>
<gene>
    <name evidence="2" type="ORF">EK21DRAFT_29408</name>
</gene>
<dbReference type="PANTHER" id="PTHR24148">
    <property type="entry name" value="ANKYRIN REPEAT DOMAIN-CONTAINING PROTEIN 39 HOMOLOG-RELATED"/>
    <property type="match status" value="1"/>
</dbReference>
<dbReference type="PANTHER" id="PTHR24148:SF73">
    <property type="entry name" value="HET DOMAIN PROTEIN (AFU_ORTHOLOGUE AFUA_8G01020)"/>
    <property type="match status" value="1"/>
</dbReference>
<evidence type="ECO:0000313" key="3">
    <source>
        <dbReference type="Proteomes" id="UP000799777"/>
    </source>
</evidence>
<accession>A0A9P4GZF9</accession>
<reference evidence="2" key="1">
    <citation type="journal article" date="2020" name="Stud. Mycol.">
        <title>101 Dothideomycetes genomes: a test case for predicting lifestyles and emergence of pathogens.</title>
        <authorList>
            <person name="Haridas S."/>
            <person name="Albert R."/>
            <person name="Binder M."/>
            <person name="Bloem J."/>
            <person name="Labutti K."/>
            <person name="Salamov A."/>
            <person name="Andreopoulos B."/>
            <person name="Baker S."/>
            <person name="Barry K."/>
            <person name="Bills G."/>
            <person name="Bluhm B."/>
            <person name="Cannon C."/>
            <person name="Castanera R."/>
            <person name="Culley D."/>
            <person name="Daum C."/>
            <person name="Ezra D."/>
            <person name="Gonzalez J."/>
            <person name="Henrissat B."/>
            <person name="Kuo A."/>
            <person name="Liang C."/>
            <person name="Lipzen A."/>
            <person name="Lutzoni F."/>
            <person name="Magnuson J."/>
            <person name="Mondo S."/>
            <person name="Nolan M."/>
            <person name="Ohm R."/>
            <person name="Pangilinan J."/>
            <person name="Park H.-J."/>
            <person name="Ramirez L."/>
            <person name="Alfaro M."/>
            <person name="Sun H."/>
            <person name="Tritt A."/>
            <person name="Yoshinaga Y."/>
            <person name="Zwiers L.-H."/>
            <person name="Turgeon B."/>
            <person name="Goodwin S."/>
            <person name="Spatafora J."/>
            <person name="Crous P."/>
            <person name="Grigoriev I."/>
        </authorList>
    </citation>
    <scope>NUCLEOTIDE SEQUENCE</scope>
    <source>
        <strain evidence="2">CBS 110217</strain>
    </source>
</reference>
<evidence type="ECO:0000313" key="2">
    <source>
        <dbReference type="EMBL" id="KAF2024379.1"/>
    </source>
</evidence>
<feature type="domain" description="Heterokaryon incompatibility" evidence="1">
    <location>
        <begin position="5"/>
        <end position="152"/>
    </location>
</feature>
<proteinExistence type="predicted"/>